<dbReference type="EMBL" id="JAAVNE010000008">
    <property type="protein sequence ID" value="NKC30589.1"/>
    <property type="molecule type" value="Genomic_DNA"/>
</dbReference>
<proteinExistence type="predicted"/>
<sequence>MNYTISDPSMHVKVNELADHIASWTSVLGDLDGKRILDFGCGGGFTAFGMATRFPNATVIGIDVNSESDQLLQNLQKYSSLTELPPNLKFYTIRPGEKIPDRPYDMMFSWSVFEHVHLSILDSILQDMNDALNSDGGLFVQIAPLFFSPEGSHLWEIGLTHWQHLEWQLSDLEGAIRHSPRISRERSQQLWSMFSTLNRITPKHLLSRVTASGFKLVREQQNKTDAKIPDALSEVYAEDVLRTFQIVALFRKMNSADASGT</sequence>
<dbReference type="PANTHER" id="PTHR43861">
    <property type="entry name" value="TRANS-ACONITATE 2-METHYLTRANSFERASE-RELATED"/>
    <property type="match status" value="1"/>
</dbReference>
<reference evidence="1 2" key="1">
    <citation type="submission" date="2020-03" db="EMBL/GenBank/DDBJ databases">
        <title>Roseomonas selenitidurans sp. nov. isolated from urban soil.</title>
        <authorList>
            <person name="Liu H."/>
        </authorList>
    </citation>
    <scope>NUCLEOTIDE SEQUENCE [LARGE SCALE GENOMIC DNA]</scope>
    <source>
        <strain evidence="1 2">BU-1</strain>
    </source>
</reference>
<dbReference type="InterPro" id="IPR029063">
    <property type="entry name" value="SAM-dependent_MTases_sf"/>
</dbReference>
<name>A0ABX1E0B5_9PROT</name>
<keyword evidence="1" id="KW-0808">Transferase</keyword>
<protein>
    <submittedName>
        <fullName evidence="1">Class I SAM-dependent methyltransferase</fullName>
    </submittedName>
</protein>
<comment type="caution">
    <text evidence="1">The sequence shown here is derived from an EMBL/GenBank/DDBJ whole genome shotgun (WGS) entry which is preliminary data.</text>
</comment>
<gene>
    <name evidence="1" type="ORF">HEQ75_06920</name>
</gene>
<evidence type="ECO:0000313" key="2">
    <source>
        <dbReference type="Proteomes" id="UP000787635"/>
    </source>
</evidence>
<keyword evidence="2" id="KW-1185">Reference proteome</keyword>
<dbReference type="GO" id="GO:0008168">
    <property type="term" value="F:methyltransferase activity"/>
    <property type="evidence" value="ECO:0007669"/>
    <property type="project" value="UniProtKB-KW"/>
</dbReference>
<dbReference type="Proteomes" id="UP000787635">
    <property type="component" value="Unassembled WGS sequence"/>
</dbReference>
<dbReference type="SUPFAM" id="SSF53335">
    <property type="entry name" value="S-adenosyl-L-methionine-dependent methyltransferases"/>
    <property type="match status" value="1"/>
</dbReference>
<accession>A0ABX1E0B5</accession>
<organism evidence="1 2">
    <name type="scientific">Falsiroseomonas selenitidurans</name>
    <dbReference type="NCBI Taxonomy" id="2716335"/>
    <lineage>
        <taxon>Bacteria</taxon>
        <taxon>Pseudomonadati</taxon>
        <taxon>Pseudomonadota</taxon>
        <taxon>Alphaproteobacteria</taxon>
        <taxon>Acetobacterales</taxon>
        <taxon>Roseomonadaceae</taxon>
        <taxon>Falsiroseomonas</taxon>
    </lineage>
</organism>
<dbReference type="Pfam" id="PF13489">
    <property type="entry name" value="Methyltransf_23"/>
    <property type="match status" value="1"/>
</dbReference>
<dbReference type="GO" id="GO:0032259">
    <property type="term" value="P:methylation"/>
    <property type="evidence" value="ECO:0007669"/>
    <property type="project" value="UniProtKB-KW"/>
</dbReference>
<evidence type="ECO:0000313" key="1">
    <source>
        <dbReference type="EMBL" id="NKC30589.1"/>
    </source>
</evidence>
<dbReference type="CDD" id="cd02440">
    <property type="entry name" value="AdoMet_MTases"/>
    <property type="match status" value="1"/>
</dbReference>
<keyword evidence="1" id="KW-0489">Methyltransferase</keyword>
<dbReference type="Gene3D" id="3.40.50.150">
    <property type="entry name" value="Vaccinia Virus protein VP39"/>
    <property type="match status" value="1"/>
</dbReference>
<dbReference type="RefSeq" id="WP_168028621.1">
    <property type="nucleotide sequence ID" value="NZ_JAAVNE010000008.1"/>
</dbReference>